<dbReference type="Pfam" id="PF13740">
    <property type="entry name" value="ACT_6"/>
    <property type="match status" value="2"/>
</dbReference>
<comment type="caution">
    <text evidence="2">The sequence shown here is derived from an EMBL/GenBank/DDBJ whole genome shotgun (WGS) entry which is preliminary data.</text>
</comment>
<accession>A0A934V860</accession>
<dbReference type="SUPFAM" id="SSF55021">
    <property type="entry name" value="ACT-like"/>
    <property type="match status" value="2"/>
</dbReference>
<dbReference type="PANTHER" id="PTHR34875">
    <property type="entry name" value="UPF0237 PROTEIN MJ1558"/>
    <property type="match status" value="1"/>
</dbReference>
<name>A0A934V860_9BACT</name>
<dbReference type="AlphaFoldDB" id="A0A934V860"/>
<dbReference type="InterPro" id="IPR045865">
    <property type="entry name" value="ACT-like_dom_sf"/>
</dbReference>
<keyword evidence="3" id="KW-1185">Reference proteome</keyword>
<dbReference type="EMBL" id="JAENIK010000011">
    <property type="protein sequence ID" value="MBK1816907.1"/>
    <property type="molecule type" value="Genomic_DNA"/>
</dbReference>
<dbReference type="GO" id="GO:0006355">
    <property type="term" value="P:regulation of DNA-templated transcription"/>
    <property type="evidence" value="ECO:0007669"/>
    <property type="project" value="InterPro"/>
</dbReference>
<dbReference type="InterPro" id="IPR002912">
    <property type="entry name" value="ACT_dom"/>
</dbReference>
<gene>
    <name evidence="2" type="ORF">JIN84_14875</name>
</gene>
<dbReference type="Proteomes" id="UP000600139">
    <property type="component" value="Unassembled WGS sequence"/>
</dbReference>
<dbReference type="PIRSF" id="PIRSF028103">
    <property type="entry name" value="GcvR"/>
    <property type="match status" value="1"/>
</dbReference>
<dbReference type="InterPro" id="IPR050990">
    <property type="entry name" value="UPF0237/GcvR_regulator"/>
</dbReference>
<organism evidence="2 3">
    <name type="scientific">Luteolibacter yonseiensis</name>
    <dbReference type="NCBI Taxonomy" id="1144680"/>
    <lineage>
        <taxon>Bacteria</taxon>
        <taxon>Pseudomonadati</taxon>
        <taxon>Verrucomicrobiota</taxon>
        <taxon>Verrucomicrobiia</taxon>
        <taxon>Verrucomicrobiales</taxon>
        <taxon>Verrucomicrobiaceae</taxon>
        <taxon>Luteolibacter</taxon>
    </lineage>
</organism>
<sequence length="169" mass="17420">MKSYLVMTVLGTDRPGLVSSLADTVSAHGGNWLESRMARLAGQFAGIARIECDTASVDALISELQAPGNSGLTILAVREEAEESATRRTVVVDVVGNDRPGIVKELSAAVASAGGNIEELTTGLESAPMTGQPMFRAHGIVSIPEDTESATLIAAIEGLGGDLTVDLSI</sequence>
<evidence type="ECO:0000313" key="3">
    <source>
        <dbReference type="Proteomes" id="UP000600139"/>
    </source>
</evidence>
<protein>
    <recommendedName>
        <fullName evidence="1">ACT domain-containing protein</fullName>
    </recommendedName>
</protein>
<dbReference type="Gene3D" id="3.30.70.260">
    <property type="match status" value="2"/>
</dbReference>
<reference evidence="2" key="1">
    <citation type="submission" date="2021-01" db="EMBL/GenBank/DDBJ databases">
        <title>Modified the classification status of verrucomicrobia.</title>
        <authorList>
            <person name="Feng X."/>
        </authorList>
    </citation>
    <scope>NUCLEOTIDE SEQUENCE</scope>
    <source>
        <strain evidence="2">JCM 18052</strain>
    </source>
</reference>
<dbReference type="PANTHER" id="PTHR34875:SF6">
    <property type="entry name" value="UPF0237 PROTEIN MJ1558"/>
    <property type="match status" value="1"/>
</dbReference>
<dbReference type="CDD" id="cd04869">
    <property type="entry name" value="ACT_GcvR_2"/>
    <property type="match status" value="1"/>
</dbReference>
<proteinExistence type="predicted"/>
<dbReference type="InterPro" id="IPR016867">
    <property type="entry name" value="GcvR"/>
</dbReference>
<feature type="domain" description="ACT" evidence="1">
    <location>
        <begin position="91"/>
        <end position="169"/>
    </location>
</feature>
<dbReference type="PROSITE" id="PS51671">
    <property type="entry name" value="ACT"/>
    <property type="match status" value="1"/>
</dbReference>
<evidence type="ECO:0000313" key="2">
    <source>
        <dbReference type="EMBL" id="MBK1816907.1"/>
    </source>
</evidence>
<evidence type="ECO:0000259" key="1">
    <source>
        <dbReference type="PROSITE" id="PS51671"/>
    </source>
</evidence>
<dbReference type="RefSeq" id="WP_200351831.1">
    <property type="nucleotide sequence ID" value="NZ_BAABHZ010000006.1"/>
</dbReference>